<keyword evidence="4" id="KW-1185">Reference proteome</keyword>
<dbReference type="EMBL" id="JBHSCN010000003">
    <property type="protein sequence ID" value="MFC4242737.1"/>
    <property type="molecule type" value="Genomic_DNA"/>
</dbReference>
<sequence length="247" mass="26256">MAASGFTGIGIGLPDLLAARKTIGYGGLRELIAEAGLTRTEVEFLGDWFAPAGPARSDSDRDRAALLDAAESLGAHHIKLGGGAADAPADTDTVLTELQRLGDEASACGTRIALEPGADSALADYPRTFGLVAELDHPAVGMMLDIWHLFRVGLDYTTLPELVRPQDIVAVELSDGLPVPIGSIFEDTFDHRLLPGKGAFDVRSFVAEVRKLGFDGPWGLELMSDELRRMPVPQVLDEARDAALAVL</sequence>
<dbReference type="InterPro" id="IPR013022">
    <property type="entry name" value="Xyl_isomerase-like_TIM-brl"/>
</dbReference>
<keyword evidence="1" id="KW-0119">Carbohydrate metabolism</keyword>
<dbReference type="InterPro" id="IPR036237">
    <property type="entry name" value="Xyl_isomerase-like_sf"/>
</dbReference>
<dbReference type="Proteomes" id="UP001595900">
    <property type="component" value="Unassembled WGS sequence"/>
</dbReference>
<accession>A0ABV8Q2S7</accession>
<name>A0ABV8Q2S7_9MICO</name>
<dbReference type="InterPro" id="IPR050312">
    <property type="entry name" value="IolE/XylAMocC-like"/>
</dbReference>
<dbReference type="Pfam" id="PF01261">
    <property type="entry name" value="AP_endonuc_2"/>
    <property type="match status" value="1"/>
</dbReference>
<evidence type="ECO:0000256" key="1">
    <source>
        <dbReference type="ARBA" id="ARBA00023277"/>
    </source>
</evidence>
<gene>
    <name evidence="3" type="ORF">ACFOYW_05070</name>
</gene>
<evidence type="ECO:0000313" key="3">
    <source>
        <dbReference type="EMBL" id="MFC4242737.1"/>
    </source>
</evidence>
<dbReference type="RefSeq" id="WP_390227647.1">
    <property type="nucleotide sequence ID" value="NZ_JBHSCN010000003.1"/>
</dbReference>
<evidence type="ECO:0000313" key="4">
    <source>
        <dbReference type="Proteomes" id="UP001595900"/>
    </source>
</evidence>
<reference evidence="4" key="1">
    <citation type="journal article" date="2019" name="Int. J. Syst. Evol. Microbiol.">
        <title>The Global Catalogue of Microorganisms (GCM) 10K type strain sequencing project: providing services to taxonomists for standard genome sequencing and annotation.</title>
        <authorList>
            <consortium name="The Broad Institute Genomics Platform"/>
            <consortium name="The Broad Institute Genome Sequencing Center for Infectious Disease"/>
            <person name="Wu L."/>
            <person name="Ma J."/>
        </authorList>
    </citation>
    <scope>NUCLEOTIDE SEQUENCE [LARGE SCALE GENOMIC DNA]</scope>
    <source>
        <strain evidence="4">CGMCC 1.10363</strain>
    </source>
</reference>
<organism evidence="3 4">
    <name type="scientific">Gryllotalpicola reticulitermitis</name>
    <dbReference type="NCBI Taxonomy" id="1184153"/>
    <lineage>
        <taxon>Bacteria</taxon>
        <taxon>Bacillati</taxon>
        <taxon>Actinomycetota</taxon>
        <taxon>Actinomycetes</taxon>
        <taxon>Micrococcales</taxon>
        <taxon>Microbacteriaceae</taxon>
        <taxon>Gryllotalpicola</taxon>
    </lineage>
</organism>
<feature type="domain" description="Xylose isomerase-like TIM barrel" evidence="2">
    <location>
        <begin position="2"/>
        <end position="238"/>
    </location>
</feature>
<dbReference type="Gene3D" id="3.20.20.150">
    <property type="entry name" value="Divalent-metal-dependent TIM barrel enzymes"/>
    <property type="match status" value="1"/>
</dbReference>
<proteinExistence type="predicted"/>
<protein>
    <submittedName>
        <fullName evidence="3">Sugar phosphate isomerase/epimerase family protein</fullName>
    </submittedName>
</protein>
<dbReference type="GO" id="GO:0016853">
    <property type="term" value="F:isomerase activity"/>
    <property type="evidence" value="ECO:0007669"/>
    <property type="project" value="UniProtKB-KW"/>
</dbReference>
<comment type="caution">
    <text evidence="3">The sequence shown here is derived from an EMBL/GenBank/DDBJ whole genome shotgun (WGS) entry which is preliminary data.</text>
</comment>
<dbReference type="SUPFAM" id="SSF51658">
    <property type="entry name" value="Xylose isomerase-like"/>
    <property type="match status" value="1"/>
</dbReference>
<dbReference type="PANTHER" id="PTHR12110">
    <property type="entry name" value="HYDROXYPYRUVATE ISOMERASE"/>
    <property type="match status" value="1"/>
</dbReference>
<evidence type="ECO:0000259" key="2">
    <source>
        <dbReference type="Pfam" id="PF01261"/>
    </source>
</evidence>
<keyword evidence="3" id="KW-0413">Isomerase</keyword>